<dbReference type="AlphaFoldDB" id="A0A9P5YUB4"/>
<dbReference type="Proteomes" id="UP000807469">
    <property type="component" value="Unassembled WGS sequence"/>
</dbReference>
<comment type="caution">
    <text evidence="1">The sequence shown here is derived from an EMBL/GenBank/DDBJ whole genome shotgun (WGS) entry which is preliminary data.</text>
</comment>
<evidence type="ECO:0000313" key="2">
    <source>
        <dbReference type="Proteomes" id="UP000807469"/>
    </source>
</evidence>
<evidence type="ECO:0000313" key="1">
    <source>
        <dbReference type="EMBL" id="KAF9475273.1"/>
    </source>
</evidence>
<proteinExistence type="predicted"/>
<organism evidence="1 2">
    <name type="scientific">Pholiota conissans</name>
    <dbReference type="NCBI Taxonomy" id="109636"/>
    <lineage>
        <taxon>Eukaryota</taxon>
        <taxon>Fungi</taxon>
        <taxon>Dikarya</taxon>
        <taxon>Basidiomycota</taxon>
        <taxon>Agaricomycotina</taxon>
        <taxon>Agaricomycetes</taxon>
        <taxon>Agaricomycetidae</taxon>
        <taxon>Agaricales</taxon>
        <taxon>Agaricineae</taxon>
        <taxon>Strophariaceae</taxon>
        <taxon>Pholiota</taxon>
    </lineage>
</organism>
<sequence length="100" mass="11499">MLRDYVFRQKIPLGGSKVGRGGSSLRSCPLETSEWLLPHWPGQWKPDPKAISQRLVLQKSYGEEVDVFTISCTRSKRLLYRRPTEEQPATLVEPLGEERM</sequence>
<protein>
    <submittedName>
        <fullName evidence="1">Uncharacterized protein</fullName>
    </submittedName>
</protein>
<gene>
    <name evidence="1" type="ORF">BDN70DRAFT_267196</name>
</gene>
<keyword evidence="2" id="KW-1185">Reference proteome</keyword>
<reference evidence="1" key="1">
    <citation type="submission" date="2020-11" db="EMBL/GenBank/DDBJ databases">
        <authorList>
            <consortium name="DOE Joint Genome Institute"/>
            <person name="Ahrendt S."/>
            <person name="Riley R."/>
            <person name="Andreopoulos W."/>
            <person name="Labutti K."/>
            <person name="Pangilinan J."/>
            <person name="Ruiz-Duenas F.J."/>
            <person name="Barrasa J.M."/>
            <person name="Sanchez-Garcia M."/>
            <person name="Camarero S."/>
            <person name="Miyauchi S."/>
            <person name="Serrano A."/>
            <person name="Linde D."/>
            <person name="Babiker R."/>
            <person name="Drula E."/>
            <person name="Ayuso-Fernandez I."/>
            <person name="Pacheco R."/>
            <person name="Padilla G."/>
            <person name="Ferreira P."/>
            <person name="Barriuso J."/>
            <person name="Kellner H."/>
            <person name="Castanera R."/>
            <person name="Alfaro M."/>
            <person name="Ramirez L."/>
            <person name="Pisabarro A.G."/>
            <person name="Kuo A."/>
            <person name="Tritt A."/>
            <person name="Lipzen A."/>
            <person name="He G."/>
            <person name="Yan M."/>
            <person name="Ng V."/>
            <person name="Cullen D."/>
            <person name="Martin F."/>
            <person name="Rosso M.-N."/>
            <person name="Henrissat B."/>
            <person name="Hibbett D."/>
            <person name="Martinez A.T."/>
            <person name="Grigoriev I.V."/>
        </authorList>
    </citation>
    <scope>NUCLEOTIDE SEQUENCE</scope>
    <source>
        <strain evidence="1">CIRM-BRFM 674</strain>
    </source>
</reference>
<name>A0A9P5YUB4_9AGAR</name>
<accession>A0A9P5YUB4</accession>
<dbReference type="EMBL" id="MU155339">
    <property type="protein sequence ID" value="KAF9475273.1"/>
    <property type="molecule type" value="Genomic_DNA"/>
</dbReference>